<sequence>MPFFHRCIGDIERLQRFWLQGVCKPQNQKRNASNPLDINQFMSAFLLLGCGVLLTLLLLGLEHVYFLYVRKHLSKKDNGGCFTLLSLVLPPHYLPHYLPHYFHIFFTI</sequence>
<keyword evidence="1" id="KW-1133">Transmembrane helix</keyword>
<proteinExistence type="predicted"/>
<organism evidence="2 3">
    <name type="scientific">Caerostris darwini</name>
    <dbReference type="NCBI Taxonomy" id="1538125"/>
    <lineage>
        <taxon>Eukaryota</taxon>
        <taxon>Metazoa</taxon>
        <taxon>Ecdysozoa</taxon>
        <taxon>Arthropoda</taxon>
        <taxon>Chelicerata</taxon>
        <taxon>Arachnida</taxon>
        <taxon>Araneae</taxon>
        <taxon>Araneomorphae</taxon>
        <taxon>Entelegynae</taxon>
        <taxon>Araneoidea</taxon>
        <taxon>Araneidae</taxon>
        <taxon>Caerostris</taxon>
    </lineage>
</organism>
<keyword evidence="1" id="KW-0472">Membrane</keyword>
<dbReference type="AlphaFoldDB" id="A0AAV4QXW4"/>
<evidence type="ECO:0000256" key="1">
    <source>
        <dbReference type="SAM" id="Phobius"/>
    </source>
</evidence>
<dbReference type="EMBL" id="BPLQ01005316">
    <property type="protein sequence ID" value="GIY14062.1"/>
    <property type="molecule type" value="Genomic_DNA"/>
</dbReference>
<keyword evidence="3" id="KW-1185">Reference proteome</keyword>
<accession>A0AAV4QXW4</accession>
<protein>
    <submittedName>
        <fullName evidence="2">Uncharacterized protein</fullName>
    </submittedName>
</protein>
<evidence type="ECO:0000313" key="3">
    <source>
        <dbReference type="Proteomes" id="UP001054837"/>
    </source>
</evidence>
<feature type="transmembrane region" description="Helical" evidence="1">
    <location>
        <begin position="44"/>
        <end position="68"/>
    </location>
</feature>
<gene>
    <name evidence="2" type="ORF">CDAR_194261</name>
</gene>
<comment type="caution">
    <text evidence="2">The sequence shown here is derived from an EMBL/GenBank/DDBJ whole genome shotgun (WGS) entry which is preliminary data.</text>
</comment>
<reference evidence="2 3" key="1">
    <citation type="submission" date="2021-06" db="EMBL/GenBank/DDBJ databases">
        <title>Caerostris darwini draft genome.</title>
        <authorList>
            <person name="Kono N."/>
            <person name="Arakawa K."/>
        </authorList>
    </citation>
    <scope>NUCLEOTIDE SEQUENCE [LARGE SCALE GENOMIC DNA]</scope>
</reference>
<evidence type="ECO:0000313" key="2">
    <source>
        <dbReference type="EMBL" id="GIY14062.1"/>
    </source>
</evidence>
<dbReference type="Proteomes" id="UP001054837">
    <property type="component" value="Unassembled WGS sequence"/>
</dbReference>
<name>A0AAV4QXW4_9ARAC</name>
<keyword evidence="1" id="KW-0812">Transmembrane</keyword>